<accession>A0A4Y7PWD1</accession>
<dbReference type="STRING" id="50990.A0A4Y7PWD1"/>
<dbReference type="VEuPathDB" id="FungiDB:BD410DRAFT_448324"/>
<keyword evidence="2" id="KW-1185">Reference proteome</keyword>
<dbReference type="OrthoDB" id="10039566at2759"/>
<dbReference type="Gene3D" id="2.80.10.50">
    <property type="match status" value="1"/>
</dbReference>
<organism evidence="1 2">
    <name type="scientific">Rickenella mellea</name>
    <dbReference type="NCBI Taxonomy" id="50990"/>
    <lineage>
        <taxon>Eukaryota</taxon>
        <taxon>Fungi</taxon>
        <taxon>Dikarya</taxon>
        <taxon>Basidiomycota</taxon>
        <taxon>Agaricomycotina</taxon>
        <taxon>Agaricomycetes</taxon>
        <taxon>Hymenochaetales</taxon>
        <taxon>Rickenellaceae</taxon>
        <taxon>Rickenella</taxon>
    </lineage>
</organism>
<name>A0A4Y7PWD1_9AGAM</name>
<evidence type="ECO:0000313" key="1">
    <source>
        <dbReference type="EMBL" id="TDL19222.1"/>
    </source>
</evidence>
<proteinExistence type="predicted"/>
<dbReference type="EMBL" id="ML170199">
    <property type="protein sequence ID" value="TDL19222.1"/>
    <property type="molecule type" value="Genomic_DNA"/>
</dbReference>
<dbReference type="Proteomes" id="UP000294933">
    <property type="component" value="Unassembled WGS sequence"/>
</dbReference>
<evidence type="ECO:0000313" key="2">
    <source>
        <dbReference type="Proteomes" id="UP000294933"/>
    </source>
</evidence>
<reference evidence="1 2" key="1">
    <citation type="submission" date="2018-06" db="EMBL/GenBank/DDBJ databases">
        <title>A transcriptomic atlas of mushroom development highlights an independent origin of complex multicellularity.</title>
        <authorList>
            <consortium name="DOE Joint Genome Institute"/>
            <person name="Krizsan K."/>
            <person name="Almasi E."/>
            <person name="Merenyi Z."/>
            <person name="Sahu N."/>
            <person name="Viragh M."/>
            <person name="Koszo T."/>
            <person name="Mondo S."/>
            <person name="Kiss B."/>
            <person name="Balint B."/>
            <person name="Kues U."/>
            <person name="Barry K."/>
            <person name="Hegedus J.C."/>
            <person name="Henrissat B."/>
            <person name="Johnson J."/>
            <person name="Lipzen A."/>
            <person name="Ohm R."/>
            <person name="Nagy I."/>
            <person name="Pangilinan J."/>
            <person name="Yan J."/>
            <person name="Xiong Y."/>
            <person name="Grigoriev I.V."/>
            <person name="Hibbett D.S."/>
            <person name="Nagy L.G."/>
        </authorList>
    </citation>
    <scope>NUCLEOTIDE SEQUENCE [LARGE SCALE GENOMIC DNA]</scope>
    <source>
        <strain evidence="1 2">SZMC22713</strain>
    </source>
</reference>
<protein>
    <submittedName>
        <fullName evidence="1">Uncharacterized protein</fullName>
    </submittedName>
</protein>
<sequence>MGMPKGVYIITNTHCQNVASLPNTNDREPVVGVAACWSDATTPVSNSWFLIPSSYDRYIIRDPKSDRCVRPIFSAQSREGDAVHAVYRSEDPFYWRIIQDPDRLHTIHPFDDLNLSWGLREAYDPCPVELRPLSEGHCCRWKISPCFDILVELSLAKELSNEQGFTCEIGCGGLEQHLVLHFQEPILIEYGRDVIAKSDIQRIRTRHDNKDKPNTFYPVLRVTDWLRFKELAVAVLQDEEVTVVWRATAFKCYPEGNARHASDIFEFEKRVKFKGFDSFRQGVQLNDVMILGSKLDDTGMPYLDARAVAAFSSSSTIELKDSITVDVYYTHASSQPSSKPDYYQIGVATINDLYLTPERKVRKNVEWKFLPPGTSLNEDIYHFVSKYLTTDEEFKLSLHVKEITTNICGRKYTLPDLRDVKATTRGRKSPFVTRADAYIGQALLFLTKEISITFDFENPVESPLTITQVEANASMEDVAIIHLRCGFESFTIPGPRGETKRSPLVRHAKIVKGYWETLLLVLRQLFRWRGFHVSVNVKSATGSIGDFKVEGLTFNIEEVPVTIHC</sequence>
<dbReference type="AlphaFoldDB" id="A0A4Y7PWD1"/>
<gene>
    <name evidence="1" type="ORF">BD410DRAFT_448324</name>
</gene>